<evidence type="ECO:0000256" key="4">
    <source>
        <dbReference type="SAM" id="MobiDB-lite"/>
    </source>
</evidence>
<keyword evidence="8" id="KW-1185">Reference proteome</keyword>
<dbReference type="CDD" id="cd01536">
    <property type="entry name" value="PBP1_ABC_sugar_binding-like"/>
    <property type="match status" value="1"/>
</dbReference>
<protein>
    <submittedName>
        <fullName evidence="7">Substrate-binding domain-containing protein</fullName>
    </submittedName>
</protein>
<dbReference type="Proteomes" id="UP001299265">
    <property type="component" value="Unassembled WGS sequence"/>
</dbReference>
<dbReference type="InterPro" id="IPR025997">
    <property type="entry name" value="SBP_2_dom"/>
</dbReference>
<comment type="subcellular location">
    <subcellularLocation>
        <location evidence="1">Cell envelope</location>
    </subcellularLocation>
</comment>
<proteinExistence type="inferred from homology"/>
<organism evidence="7 8">
    <name type="scientific">Lientehia hominis</name>
    <dbReference type="NCBI Taxonomy" id="2897778"/>
    <lineage>
        <taxon>Bacteria</taxon>
        <taxon>Bacillati</taxon>
        <taxon>Bacillota</taxon>
        <taxon>Clostridia</taxon>
        <taxon>Lachnospirales</taxon>
        <taxon>Lachnospiraceae</taxon>
        <taxon>Lientehia</taxon>
    </lineage>
</organism>
<dbReference type="GO" id="GO:0030313">
    <property type="term" value="C:cell envelope"/>
    <property type="evidence" value="ECO:0007669"/>
    <property type="project" value="UniProtKB-SubCell"/>
</dbReference>
<evidence type="ECO:0000313" key="8">
    <source>
        <dbReference type="Proteomes" id="UP001299265"/>
    </source>
</evidence>
<evidence type="ECO:0000259" key="6">
    <source>
        <dbReference type="Pfam" id="PF13407"/>
    </source>
</evidence>
<evidence type="ECO:0000256" key="1">
    <source>
        <dbReference type="ARBA" id="ARBA00004196"/>
    </source>
</evidence>
<feature type="region of interest" description="Disordered" evidence="4">
    <location>
        <begin position="27"/>
        <end position="47"/>
    </location>
</feature>
<reference evidence="7 8" key="1">
    <citation type="submission" date="2021-11" db="EMBL/GenBank/DDBJ databases">
        <title>Lacrimispora sp. nov. NSJ-141 isolated from human feces.</title>
        <authorList>
            <person name="Abdugheni R."/>
        </authorList>
    </citation>
    <scope>NUCLEOTIDE SEQUENCE [LARGE SCALE GENOMIC DNA]</scope>
    <source>
        <strain evidence="7 8">NSJ-141</strain>
    </source>
</reference>
<dbReference type="PANTHER" id="PTHR46847">
    <property type="entry name" value="D-ALLOSE-BINDING PERIPLASMIC PROTEIN-RELATED"/>
    <property type="match status" value="1"/>
</dbReference>
<dbReference type="InterPro" id="IPR028082">
    <property type="entry name" value="Peripla_BP_I"/>
</dbReference>
<evidence type="ECO:0000256" key="5">
    <source>
        <dbReference type="SAM" id="SignalP"/>
    </source>
</evidence>
<dbReference type="EMBL" id="JAJNOR010000011">
    <property type="protein sequence ID" value="MCD2493741.1"/>
    <property type="molecule type" value="Genomic_DNA"/>
</dbReference>
<dbReference type="Pfam" id="PF13407">
    <property type="entry name" value="Peripla_BP_4"/>
    <property type="match status" value="1"/>
</dbReference>
<comment type="similarity">
    <text evidence="2">Belongs to the bacterial solute-binding protein 2 family.</text>
</comment>
<evidence type="ECO:0000256" key="2">
    <source>
        <dbReference type="ARBA" id="ARBA00007639"/>
    </source>
</evidence>
<dbReference type="SUPFAM" id="SSF53822">
    <property type="entry name" value="Periplasmic binding protein-like I"/>
    <property type="match status" value="1"/>
</dbReference>
<dbReference type="PROSITE" id="PS51257">
    <property type="entry name" value="PROKAR_LIPOPROTEIN"/>
    <property type="match status" value="1"/>
</dbReference>
<sequence length="336" mass="36342">MKKRWMSFLAVFLILCLVFSGCGKKENEKTDATTPQSEESKTSGAGKDAANGKLKIGLTLSFYNDPYFMDMRNVVKDWCDENGYEFLEFDGASDAAKQAAGIENMIEAGIDGLILAPVDSAAVVPQVEKCNEAGIPVVTVDCNADGGEIISFIESDNRSAGILCAEYLGKRLEGKGNICVTNSPNSSAARDRDEGFRSVLGEKYPDIQILDTQKSGDMPTGMTIGENWASQYEDLDAVFCIDDNSALGIQAAFEAAGRNDIFTVSVDGSEQPVKDILDGRLVAATAAQQPKKIGELACETLFDYMNGETVEEHIQIPVFLVTEENAQDFLDGELTK</sequence>
<dbReference type="GO" id="GO:0030246">
    <property type="term" value="F:carbohydrate binding"/>
    <property type="evidence" value="ECO:0007669"/>
    <property type="project" value="UniProtKB-ARBA"/>
</dbReference>
<feature type="signal peptide" evidence="5">
    <location>
        <begin position="1"/>
        <end position="24"/>
    </location>
</feature>
<dbReference type="PANTHER" id="PTHR46847:SF1">
    <property type="entry name" value="D-ALLOSE-BINDING PERIPLASMIC PROTEIN-RELATED"/>
    <property type="match status" value="1"/>
</dbReference>
<name>A0AAP2RKM8_9FIRM</name>
<evidence type="ECO:0000313" key="7">
    <source>
        <dbReference type="EMBL" id="MCD2493741.1"/>
    </source>
</evidence>
<dbReference type="AlphaFoldDB" id="A0AAP2RKM8"/>
<evidence type="ECO:0000256" key="3">
    <source>
        <dbReference type="ARBA" id="ARBA00022729"/>
    </source>
</evidence>
<accession>A0AAP2RKM8</accession>
<keyword evidence="3 5" id="KW-0732">Signal</keyword>
<feature type="domain" description="Periplasmic binding protein" evidence="6">
    <location>
        <begin position="56"/>
        <end position="308"/>
    </location>
</feature>
<feature type="chain" id="PRO_5042816990" evidence="5">
    <location>
        <begin position="25"/>
        <end position="336"/>
    </location>
</feature>
<dbReference type="RefSeq" id="WP_231063583.1">
    <property type="nucleotide sequence ID" value="NZ_JAJNOR010000011.1"/>
</dbReference>
<gene>
    <name evidence="7" type="ORF">LQE92_14115</name>
</gene>
<comment type="caution">
    <text evidence="7">The sequence shown here is derived from an EMBL/GenBank/DDBJ whole genome shotgun (WGS) entry which is preliminary data.</text>
</comment>
<dbReference type="Gene3D" id="3.40.50.2300">
    <property type="match status" value="2"/>
</dbReference>